<dbReference type="AlphaFoldDB" id="A0A212FE72"/>
<accession>A0A212FE72</accession>
<dbReference type="SUPFAM" id="SSF52047">
    <property type="entry name" value="RNI-like"/>
    <property type="match status" value="1"/>
</dbReference>
<organism evidence="1 2">
    <name type="scientific">Danaus plexippus plexippus</name>
    <dbReference type="NCBI Taxonomy" id="278856"/>
    <lineage>
        <taxon>Eukaryota</taxon>
        <taxon>Metazoa</taxon>
        <taxon>Ecdysozoa</taxon>
        <taxon>Arthropoda</taxon>
        <taxon>Hexapoda</taxon>
        <taxon>Insecta</taxon>
        <taxon>Pterygota</taxon>
        <taxon>Neoptera</taxon>
        <taxon>Endopterygota</taxon>
        <taxon>Lepidoptera</taxon>
        <taxon>Glossata</taxon>
        <taxon>Ditrysia</taxon>
        <taxon>Papilionoidea</taxon>
        <taxon>Nymphalidae</taxon>
        <taxon>Danainae</taxon>
        <taxon>Danaini</taxon>
        <taxon>Danaina</taxon>
        <taxon>Danaus</taxon>
        <taxon>Danaus</taxon>
    </lineage>
</organism>
<dbReference type="KEGG" id="dpl:KGM_209160"/>
<evidence type="ECO:0000313" key="1">
    <source>
        <dbReference type="EMBL" id="OWR52031.1"/>
    </source>
</evidence>
<dbReference type="FunCoup" id="A0A212FE72">
    <property type="interactions" value="609"/>
</dbReference>
<dbReference type="InParanoid" id="A0A212FE72"/>
<protein>
    <submittedName>
        <fullName evidence="1">ATP synthase H+ transporting</fullName>
    </submittedName>
</protein>
<evidence type="ECO:0000313" key="2">
    <source>
        <dbReference type="Proteomes" id="UP000007151"/>
    </source>
</evidence>
<keyword evidence="2" id="KW-1185">Reference proteome</keyword>
<dbReference type="EMBL" id="AGBW02008970">
    <property type="protein sequence ID" value="OWR52031.1"/>
    <property type="molecule type" value="Genomic_DNA"/>
</dbReference>
<dbReference type="STRING" id="278856.A0A212FE72"/>
<name>A0A212FE72_DANPL</name>
<dbReference type="Gene3D" id="3.80.10.10">
    <property type="entry name" value="Ribonuclease Inhibitor"/>
    <property type="match status" value="1"/>
</dbReference>
<dbReference type="Proteomes" id="UP000007151">
    <property type="component" value="Unassembled WGS sequence"/>
</dbReference>
<proteinExistence type="predicted"/>
<dbReference type="InterPro" id="IPR032675">
    <property type="entry name" value="LRR_dom_sf"/>
</dbReference>
<gene>
    <name evidence="1" type="ORF">KGM_209160</name>
</gene>
<dbReference type="eggNOG" id="KOG3864">
    <property type="taxonomic scope" value="Eukaryota"/>
</dbReference>
<sequence>MMFNKPDQERIKTLGPDRACAEWVLRNGGKVTWSNGKQLADYNLLPPESQSVPKVVTIDGSESSISHYGFAHLSGCTMLQRIILHDNKYIDDRAMKGLEYGKDTLEFVQVSKCYNVTDVGVKEIKLLTKLKTLVLFNLSGVSDLEECKQYLKSQMPNCKVLGN</sequence>
<comment type="caution">
    <text evidence="1">The sequence shown here is derived from an EMBL/GenBank/DDBJ whole genome shotgun (WGS) entry which is preliminary data.</text>
</comment>
<reference evidence="1 2" key="1">
    <citation type="journal article" date="2011" name="Cell">
        <title>The monarch butterfly genome yields insights into long-distance migration.</title>
        <authorList>
            <person name="Zhan S."/>
            <person name="Merlin C."/>
            <person name="Boore J.L."/>
            <person name="Reppert S.M."/>
        </authorList>
    </citation>
    <scope>NUCLEOTIDE SEQUENCE [LARGE SCALE GENOMIC DNA]</scope>
    <source>
        <strain evidence="1">F-2</strain>
    </source>
</reference>